<dbReference type="InterPro" id="IPR009057">
    <property type="entry name" value="Homeodomain-like_sf"/>
</dbReference>
<protein>
    <submittedName>
        <fullName evidence="8">IS30 family transposase</fullName>
    </submittedName>
</protein>
<dbReference type="NCBIfam" id="NF033563">
    <property type="entry name" value="transpos_IS30"/>
    <property type="match status" value="1"/>
</dbReference>
<evidence type="ECO:0000256" key="1">
    <source>
        <dbReference type="ARBA" id="ARBA00002190"/>
    </source>
</evidence>
<organism evidence="8 9">
    <name type="scientific">Curtobacterium luteum</name>
    <dbReference type="NCBI Taxonomy" id="33881"/>
    <lineage>
        <taxon>Bacteria</taxon>
        <taxon>Bacillati</taxon>
        <taxon>Actinomycetota</taxon>
        <taxon>Actinomycetes</taxon>
        <taxon>Micrococcales</taxon>
        <taxon>Microbacteriaceae</taxon>
        <taxon>Curtobacterium</taxon>
    </lineage>
</organism>
<dbReference type="InterPro" id="IPR025246">
    <property type="entry name" value="IS30-like_HTH"/>
</dbReference>
<keyword evidence="9" id="KW-1185">Reference proteome</keyword>
<dbReference type="InterPro" id="IPR036397">
    <property type="entry name" value="RNaseH_sf"/>
</dbReference>
<evidence type="ECO:0000259" key="7">
    <source>
        <dbReference type="PROSITE" id="PS50994"/>
    </source>
</evidence>
<dbReference type="InterPro" id="IPR001584">
    <property type="entry name" value="Integrase_cat-core"/>
</dbReference>
<name>A0ABS2RW74_9MICO</name>
<feature type="region of interest" description="Disordered" evidence="6">
    <location>
        <begin position="101"/>
        <end position="126"/>
    </location>
</feature>
<evidence type="ECO:0000256" key="5">
    <source>
        <dbReference type="ARBA" id="ARBA00023172"/>
    </source>
</evidence>
<dbReference type="Pfam" id="PF13936">
    <property type="entry name" value="HTH_38"/>
    <property type="match status" value="1"/>
</dbReference>
<evidence type="ECO:0000256" key="3">
    <source>
        <dbReference type="ARBA" id="ARBA00022578"/>
    </source>
</evidence>
<evidence type="ECO:0000313" key="8">
    <source>
        <dbReference type="EMBL" id="MBM7803263.1"/>
    </source>
</evidence>
<evidence type="ECO:0000256" key="4">
    <source>
        <dbReference type="ARBA" id="ARBA00023125"/>
    </source>
</evidence>
<sequence>MLQMGSRLEHRAREAKFWELLGQGMSRPAACDAVGVHPRQGYRWFKAARGKNPFERASRSGRYLSEEDRLRIADLRLGGAGVRRIAAELGRAPSTISRELTRNSSRGGAYRPYAAQQRCRERARRPKPRKLDRVELALQVELRLVRNWSPEQIRDDLARTFPDRPEMHVSHETIYQSLFVQGRGHLRADLHKHLRTGRAIRRHRGEPRRASWSKIRDMILISERPAEVDDRAVPGHWEGDLIVGINARSAIGTLVERTTRYVMLLHLPNGHSADAVRDAMIPTIQTLPEHLRRSLTWDQGTELARHKDITLATDLAIYFCDPHKPWQRGSNENTNGLLRQYFPKSTDLSVHSPERLLEVAAELNGRPRKTLDYRTPAEAFEQLLSDPTQPPVATTP</sequence>
<keyword evidence="5" id="KW-0233">DNA recombination</keyword>
<comment type="similarity">
    <text evidence="2">Belongs to the transposase IS30 family.</text>
</comment>
<reference evidence="8 9" key="1">
    <citation type="submission" date="2021-01" db="EMBL/GenBank/DDBJ databases">
        <title>Sequencing the genomes of 1000 actinobacteria strains.</title>
        <authorList>
            <person name="Klenk H.-P."/>
        </authorList>
    </citation>
    <scope>NUCLEOTIDE SEQUENCE [LARGE SCALE GENOMIC DNA]</scope>
    <source>
        <strain evidence="8 9">DSM 20542</strain>
    </source>
</reference>
<dbReference type="Pfam" id="PF00665">
    <property type="entry name" value="rve"/>
    <property type="match status" value="1"/>
</dbReference>
<dbReference type="PANTHER" id="PTHR10948:SF23">
    <property type="entry name" value="TRANSPOSASE INSI FOR INSERTION SEQUENCE ELEMENT IS30A-RELATED"/>
    <property type="match status" value="1"/>
</dbReference>
<evidence type="ECO:0000256" key="6">
    <source>
        <dbReference type="SAM" id="MobiDB-lite"/>
    </source>
</evidence>
<dbReference type="Proteomes" id="UP000746584">
    <property type="component" value="Unassembled WGS sequence"/>
</dbReference>
<feature type="domain" description="Integrase catalytic" evidence="7">
    <location>
        <begin position="221"/>
        <end position="384"/>
    </location>
</feature>
<proteinExistence type="inferred from homology"/>
<evidence type="ECO:0000313" key="9">
    <source>
        <dbReference type="Proteomes" id="UP000746584"/>
    </source>
</evidence>
<dbReference type="InterPro" id="IPR012337">
    <property type="entry name" value="RNaseH-like_sf"/>
</dbReference>
<dbReference type="EMBL" id="JAFBCG010000001">
    <property type="protein sequence ID" value="MBM7803263.1"/>
    <property type="molecule type" value="Genomic_DNA"/>
</dbReference>
<dbReference type="PROSITE" id="PS50994">
    <property type="entry name" value="INTEGRASE"/>
    <property type="match status" value="1"/>
</dbReference>
<dbReference type="PROSITE" id="PS01043">
    <property type="entry name" value="TRANSPOSASE_IS30"/>
    <property type="match status" value="1"/>
</dbReference>
<gene>
    <name evidence="8" type="ORF">JOE58_002514</name>
</gene>
<dbReference type="SUPFAM" id="SSF53098">
    <property type="entry name" value="Ribonuclease H-like"/>
    <property type="match status" value="1"/>
</dbReference>
<keyword evidence="4" id="KW-0238">DNA-binding</keyword>
<dbReference type="InterPro" id="IPR001598">
    <property type="entry name" value="Transposase_IS30_CS"/>
</dbReference>
<dbReference type="InterPro" id="IPR053392">
    <property type="entry name" value="Transposase_IS30-like"/>
</dbReference>
<accession>A0ABS2RW74</accession>
<comment type="caution">
    <text evidence="8">The sequence shown here is derived from an EMBL/GenBank/DDBJ whole genome shotgun (WGS) entry which is preliminary data.</text>
</comment>
<dbReference type="SUPFAM" id="SSF46689">
    <property type="entry name" value="Homeodomain-like"/>
    <property type="match status" value="1"/>
</dbReference>
<keyword evidence="3" id="KW-0815">Transposition</keyword>
<dbReference type="InterPro" id="IPR051917">
    <property type="entry name" value="Transposase-Integrase"/>
</dbReference>
<evidence type="ECO:0000256" key="2">
    <source>
        <dbReference type="ARBA" id="ARBA00006363"/>
    </source>
</evidence>
<dbReference type="Gene3D" id="3.30.420.10">
    <property type="entry name" value="Ribonuclease H-like superfamily/Ribonuclease H"/>
    <property type="match status" value="1"/>
</dbReference>
<dbReference type="PANTHER" id="PTHR10948">
    <property type="entry name" value="TRANSPOSASE"/>
    <property type="match status" value="1"/>
</dbReference>
<comment type="function">
    <text evidence="1">Required for the transposition of the insertion element.</text>
</comment>